<feature type="chain" id="PRO_5020461439" evidence="1">
    <location>
        <begin position="19"/>
        <end position="41"/>
    </location>
</feature>
<dbReference type="EMBL" id="CM016553">
    <property type="protein sequence ID" value="TKW31846.1"/>
    <property type="molecule type" value="Genomic_DNA"/>
</dbReference>
<accession>A0A4V6DE51</accession>
<keyword evidence="3" id="KW-1185">Reference proteome</keyword>
<gene>
    <name evidence="2" type="ORF">SEVIR_2G132750v2</name>
</gene>
<sequence length="41" mass="5045">MQTTSFFFMILFLRCVYDTSHRYRPCHCLFMTIFLVLDEFA</sequence>
<evidence type="ECO:0000313" key="3">
    <source>
        <dbReference type="Proteomes" id="UP000298652"/>
    </source>
</evidence>
<evidence type="ECO:0000313" key="2">
    <source>
        <dbReference type="EMBL" id="TKW31846.1"/>
    </source>
</evidence>
<protein>
    <submittedName>
        <fullName evidence="2">Uncharacterized protein</fullName>
    </submittedName>
</protein>
<evidence type="ECO:0000256" key="1">
    <source>
        <dbReference type="SAM" id="SignalP"/>
    </source>
</evidence>
<dbReference type="Gramene" id="TKW31846">
    <property type="protein sequence ID" value="TKW31846"/>
    <property type="gene ID" value="SEVIR_2G132750v2"/>
</dbReference>
<proteinExistence type="predicted"/>
<dbReference type="AlphaFoldDB" id="A0A4V6DE51"/>
<organism evidence="2 3">
    <name type="scientific">Setaria viridis</name>
    <name type="common">Green bristlegrass</name>
    <name type="synonym">Setaria italica subsp. viridis</name>
    <dbReference type="NCBI Taxonomy" id="4556"/>
    <lineage>
        <taxon>Eukaryota</taxon>
        <taxon>Viridiplantae</taxon>
        <taxon>Streptophyta</taxon>
        <taxon>Embryophyta</taxon>
        <taxon>Tracheophyta</taxon>
        <taxon>Spermatophyta</taxon>
        <taxon>Magnoliopsida</taxon>
        <taxon>Liliopsida</taxon>
        <taxon>Poales</taxon>
        <taxon>Poaceae</taxon>
        <taxon>PACMAD clade</taxon>
        <taxon>Panicoideae</taxon>
        <taxon>Panicodae</taxon>
        <taxon>Paniceae</taxon>
        <taxon>Cenchrinae</taxon>
        <taxon>Setaria</taxon>
    </lineage>
</organism>
<keyword evidence="1" id="KW-0732">Signal</keyword>
<name>A0A4V6DE51_SETVI</name>
<dbReference type="Proteomes" id="UP000298652">
    <property type="component" value="Chromosome 2"/>
</dbReference>
<reference evidence="2" key="1">
    <citation type="submission" date="2019-03" db="EMBL/GenBank/DDBJ databases">
        <title>WGS assembly of Setaria viridis.</title>
        <authorList>
            <person name="Huang P."/>
            <person name="Jenkins J."/>
            <person name="Grimwood J."/>
            <person name="Barry K."/>
            <person name="Healey A."/>
            <person name="Mamidi S."/>
            <person name="Sreedasyam A."/>
            <person name="Shu S."/>
            <person name="Feldman M."/>
            <person name="Wu J."/>
            <person name="Yu Y."/>
            <person name="Chen C."/>
            <person name="Johnson J."/>
            <person name="Rokhsar D."/>
            <person name="Baxter I."/>
            <person name="Schmutz J."/>
            <person name="Brutnell T."/>
            <person name="Kellogg E."/>
        </authorList>
    </citation>
    <scope>NUCLEOTIDE SEQUENCE [LARGE SCALE GENOMIC DNA]</scope>
</reference>
<feature type="signal peptide" evidence="1">
    <location>
        <begin position="1"/>
        <end position="18"/>
    </location>
</feature>